<dbReference type="KEGG" id="pri:PRIO_4258"/>
<proteinExistence type="predicted"/>
<dbReference type="Proteomes" id="UP000033163">
    <property type="component" value="Chromosome I"/>
</dbReference>
<dbReference type="Gene3D" id="3.20.20.140">
    <property type="entry name" value="Metal-dependent hydrolases"/>
    <property type="match status" value="1"/>
</dbReference>
<dbReference type="InterPro" id="IPR032465">
    <property type="entry name" value="ACMSD"/>
</dbReference>
<dbReference type="GO" id="GO:0047596">
    <property type="term" value="F:6-methylsalicylate decarboxylase activity"/>
    <property type="evidence" value="ECO:0007669"/>
    <property type="project" value="UniProtKB-EC"/>
</dbReference>
<dbReference type="PANTHER" id="PTHR21240:SF29">
    <property type="entry name" value="AMIDOHYDROLASE-RELATED DOMAIN-CONTAINING PROTEIN"/>
    <property type="match status" value="1"/>
</dbReference>
<gene>
    <name evidence="7" type="ORF">PRIO_4258</name>
</gene>
<dbReference type="RefSeq" id="WP_144412124.1">
    <property type="nucleotide sequence ID" value="NZ_LN831776.1"/>
</dbReference>
<dbReference type="EMBL" id="LN831776">
    <property type="protein sequence ID" value="CQR56660.1"/>
    <property type="molecule type" value="Genomic_DNA"/>
</dbReference>
<dbReference type="PATRIC" id="fig|1073571.4.peg.4557"/>
<dbReference type="Pfam" id="PF04909">
    <property type="entry name" value="Amidohydro_2"/>
    <property type="match status" value="1"/>
</dbReference>
<dbReference type="SUPFAM" id="SSF51556">
    <property type="entry name" value="Metallo-dependent hydrolases"/>
    <property type="match status" value="1"/>
</dbReference>
<feature type="domain" description="Amidohydrolase-related" evidence="6">
    <location>
        <begin position="13"/>
        <end position="325"/>
    </location>
</feature>
<evidence type="ECO:0000256" key="2">
    <source>
        <dbReference type="ARBA" id="ARBA00022833"/>
    </source>
</evidence>
<reference evidence="8" key="1">
    <citation type="submission" date="2015-03" db="EMBL/GenBank/DDBJ databases">
        <authorList>
            <person name="Wibberg D."/>
        </authorList>
    </citation>
    <scope>NUCLEOTIDE SEQUENCE [LARGE SCALE GENOMIC DNA]</scope>
</reference>
<dbReference type="HOGENOM" id="CLU_039329_2_0_9"/>
<keyword evidence="3" id="KW-0456">Lyase</keyword>
<dbReference type="PANTHER" id="PTHR21240">
    <property type="entry name" value="2-AMINO-3-CARBOXYLMUCONATE-6-SEMIALDEHYDE DECARBOXYLASE"/>
    <property type="match status" value="1"/>
</dbReference>
<dbReference type="InterPro" id="IPR032466">
    <property type="entry name" value="Metal_Hydrolase"/>
</dbReference>
<evidence type="ECO:0000256" key="4">
    <source>
        <dbReference type="ARBA" id="ARBA00036832"/>
    </source>
</evidence>
<dbReference type="GO" id="GO:0005829">
    <property type="term" value="C:cytosol"/>
    <property type="evidence" value="ECO:0007669"/>
    <property type="project" value="TreeGrafter"/>
</dbReference>
<dbReference type="EC" id="4.1.1.52" evidence="5"/>
<sequence length="327" mass="36213">MMASIQEWRANKIDLHSHYLPSAYREALLKHAGPNPDGFPTPVWHADLHLEAMEQLGIAVSLLSLSSPHIHWGDREAARELARRVNEDGAELVRKYPGKFGLLASLPVPEISDSIVEIKYAMDVLHADGFTLPTHALGVYLGNPCLHDIFAELNTRKAIVALHPNRPALVPEHVLERLPAPMMEFFFDTTRTVMNLIFTGTFSRFPDITFIIPHAGAFLPVLADRIAPALHMMPSIFGEHTEDAGVDIYTSLKGLYYDIAGACLPRQLDNLLQLIGTDHLLYGSDYPYTPADACKSLADGLEGTNLLTDEARCQIYGENALRLFPGL</sequence>
<dbReference type="GO" id="GO:0016787">
    <property type="term" value="F:hydrolase activity"/>
    <property type="evidence" value="ECO:0007669"/>
    <property type="project" value="UniProtKB-KW"/>
</dbReference>
<dbReference type="AlphaFoldDB" id="A0A0E4HCU2"/>
<evidence type="ECO:0000313" key="8">
    <source>
        <dbReference type="Proteomes" id="UP000033163"/>
    </source>
</evidence>
<evidence type="ECO:0000256" key="3">
    <source>
        <dbReference type="ARBA" id="ARBA00023239"/>
    </source>
</evidence>
<accession>A0A0E4HCU2</accession>
<organism evidence="7 8">
    <name type="scientific">Paenibacillus riograndensis SBR5</name>
    <dbReference type="NCBI Taxonomy" id="1073571"/>
    <lineage>
        <taxon>Bacteria</taxon>
        <taxon>Bacillati</taxon>
        <taxon>Bacillota</taxon>
        <taxon>Bacilli</taxon>
        <taxon>Bacillales</taxon>
        <taxon>Paenibacillaceae</taxon>
        <taxon>Paenibacillus</taxon>
        <taxon>Paenibacillus sonchi group</taxon>
    </lineage>
</organism>
<dbReference type="GO" id="GO:0019748">
    <property type="term" value="P:secondary metabolic process"/>
    <property type="evidence" value="ECO:0007669"/>
    <property type="project" value="TreeGrafter"/>
</dbReference>
<keyword evidence="7" id="KW-0378">Hydrolase</keyword>
<protein>
    <recommendedName>
        <fullName evidence="5">6-methylsalicylate decarboxylase</fullName>
        <ecNumber evidence="5">4.1.1.52</ecNumber>
    </recommendedName>
</protein>
<evidence type="ECO:0000256" key="5">
    <source>
        <dbReference type="ARBA" id="ARBA00038889"/>
    </source>
</evidence>
<keyword evidence="2" id="KW-0862">Zinc</keyword>
<keyword evidence="1" id="KW-0479">Metal-binding</keyword>
<evidence type="ECO:0000259" key="6">
    <source>
        <dbReference type="Pfam" id="PF04909"/>
    </source>
</evidence>
<name>A0A0E4HCU2_9BACL</name>
<evidence type="ECO:0000313" key="7">
    <source>
        <dbReference type="EMBL" id="CQR56660.1"/>
    </source>
</evidence>
<evidence type="ECO:0000256" key="1">
    <source>
        <dbReference type="ARBA" id="ARBA00022723"/>
    </source>
</evidence>
<dbReference type="GO" id="GO:0046872">
    <property type="term" value="F:metal ion binding"/>
    <property type="evidence" value="ECO:0007669"/>
    <property type="project" value="UniProtKB-KW"/>
</dbReference>
<dbReference type="InterPro" id="IPR006680">
    <property type="entry name" value="Amidohydro-rel"/>
</dbReference>
<comment type="catalytic activity">
    <reaction evidence="4">
        <text>6-methylsalicylate + H(+) = 3-methylphenol + CO2</text>
        <dbReference type="Rhea" id="RHEA:23112"/>
        <dbReference type="ChEBI" id="CHEBI:15378"/>
        <dbReference type="ChEBI" id="CHEBI:16526"/>
        <dbReference type="ChEBI" id="CHEBI:17231"/>
        <dbReference type="ChEBI" id="CHEBI:36658"/>
        <dbReference type="EC" id="4.1.1.52"/>
    </reaction>
    <physiologicalReaction direction="left-to-right" evidence="4">
        <dbReference type="Rhea" id="RHEA:23113"/>
    </physiologicalReaction>
</comment>